<dbReference type="EMBL" id="JAOPKA010000016">
    <property type="protein sequence ID" value="MCU4743573.1"/>
    <property type="molecule type" value="Genomic_DNA"/>
</dbReference>
<keyword evidence="3" id="KW-1185">Reference proteome</keyword>
<evidence type="ECO:0000313" key="3">
    <source>
        <dbReference type="Proteomes" id="UP001320972"/>
    </source>
</evidence>
<dbReference type="EMBL" id="JAOPKB010000014">
    <property type="protein sequence ID" value="MCU4974881.1"/>
    <property type="molecule type" value="Genomic_DNA"/>
</dbReference>
<dbReference type="Proteomes" id="UP001320972">
    <property type="component" value="Unassembled WGS sequence"/>
</dbReference>
<evidence type="ECO:0000313" key="1">
    <source>
        <dbReference type="EMBL" id="MCU4743573.1"/>
    </source>
</evidence>
<reference evidence="1 3" key="1">
    <citation type="submission" date="2022-09" db="EMBL/GenBank/DDBJ databases">
        <title>Enrichment on poylsaccharides allowed isolation of novel metabolic and taxonomic groups of Haloarchaea.</title>
        <authorList>
            <person name="Sorokin D.Y."/>
            <person name="Elcheninov A.G."/>
            <person name="Khizhniak T.V."/>
            <person name="Kolganova T.V."/>
            <person name="Kublanov I.V."/>
        </authorList>
    </citation>
    <scope>NUCLEOTIDE SEQUENCE</scope>
    <source>
        <strain evidence="2 3">AArc-m2/3/4</strain>
        <strain evidence="1">AArc-xg1-1</strain>
    </source>
</reference>
<dbReference type="InterPro" id="IPR041881">
    <property type="entry name" value="PqqD_sf"/>
</dbReference>
<accession>A0AAP3E3D0</accession>
<dbReference type="Proteomes" id="UP001321018">
    <property type="component" value="Unassembled WGS sequence"/>
</dbReference>
<dbReference type="InterPro" id="IPR008792">
    <property type="entry name" value="PQQD"/>
</dbReference>
<proteinExistence type="predicted"/>
<protein>
    <submittedName>
        <fullName evidence="1">PqqD family peptide modification chaperone</fullName>
    </submittedName>
</protein>
<dbReference type="Pfam" id="PF05402">
    <property type="entry name" value="PqqD"/>
    <property type="match status" value="1"/>
</dbReference>
<organism evidence="1 4">
    <name type="scientific">Natronoglomus mannanivorans</name>
    <dbReference type="NCBI Taxonomy" id="2979990"/>
    <lineage>
        <taxon>Archaea</taxon>
        <taxon>Methanobacteriati</taxon>
        <taxon>Methanobacteriota</taxon>
        <taxon>Stenosarchaea group</taxon>
        <taxon>Halobacteria</taxon>
        <taxon>Halobacteriales</taxon>
        <taxon>Natrialbaceae</taxon>
        <taxon>Natronoglomus</taxon>
    </lineage>
</organism>
<evidence type="ECO:0000313" key="2">
    <source>
        <dbReference type="EMBL" id="MCU4974881.1"/>
    </source>
</evidence>
<dbReference type="Gene3D" id="1.10.10.1150">
    <property type="entry name" value="Coenzyme PQQ synthesis protein D (PqqD)"/>
    <property type="match status" value="1"/>
</dbReference>
<dbReference type="RefSeq" id="WP_338005390.1">
    <property type="nucleotide sequence ID" value="NZ_JAOPKA010000016.1"/>
</dbReference>
<evidence type="ECO:0000313" key="4">
    <source>
        <dbReference type="Proteomes" id="UP001321018"/>
    </source>
</evidence>
<comment type="caution">
    <text evidence="1">The sequence shown here is derived from an EMBL/GenBank/DDBJ whole genome shotgun (WGS) entry which is preliminary data.</text>
</comment>
<gene>
    <name evidence="2" type="ORF">OB955_19360</name>
    <name evidence="1" type="ORF">OB960_19495</name>
</gene>
<dbReference type="AlphaFoldDB" id="A0AAP3E3D0"/>
<sequence>MTNTFEDEAIVVADGDLLTTELDDEMVILDGDAGTYYGLNEVGCRIWELIQEPRTVADVRHRLVDEYDVDPERCTRDLHNVLEDLSSSELVEIDSD</sequence>
<name>A0AAP3E3D0_9EURY</name>